<name>A0A2U3AJ75_9BACL</name>
<sequence length="163" mass="18320">MKHMYTLEKRHFKMMSKPTVTILLTIMRVVLGGSWLYEGVFKVQAQFSIAGLVHTIAQGDASPLWYEQFIVHIVGNAISIFNLLIPAGEVAVGLALITGIVPRVALLVAIFMGINYWLANMIYIYPLQLFVAVVLICTSPNTKRYTIATLLARIPYKRQLPNR</sequence>
<keyword evidence="1" id="KW-0812">Transmembrane</keyword>
<feature type="transmembrane region" description="Helical" evidence="1">
    <location>
        <begin position="92"/>
        <end position="111"/>
    </location>
</feature>
<keyword evidence="3" id="KW-1185">Reference proteome</keyword>
<keyword evidence="1" id="KW-0472">Membrane</keyword>
<feature type="transmembrane region" description="Helical" evidence="1">
    <location>
        <begin position="69"/>
        <end position="85"/>
    </location>
</feature>
<keyword evidence="1" id="KW-1133">Transmembrane helix</keyword>
<evidence type="ECO:0000256" key="1">
    <source>
        <dbReference type="SAM" id="Phobius"/>
    </source>
</evidence>
<evidence type="ECO:0000313" key="2">
    <source>
        <dbReference type="EMBL" id="PWI24595.1"/>
    </source>
</evidence>
<organism evidence="2 3">
    <name type="scientific">Kurthia sibirica</name>
    <dbReference type="NCBI Taxonomy" id="202750"/>
    <lineage>
        <taxon>Bacteria</taxon>
        <taxon>Bacillati</taxon>
        <taxon>Bacillota</taxon>
        <taxon>Bacilli</taxon>
        <taxon>Bacillales</taxon>
        <taxon>Caryophanaceae</taxon>
        <taxon>Kurthia</taxon>
    </lineage>
</organism>
<evidence type="ECO:0000313" key="3">
    <source>
        <dbReference type="Proteomes" id="UP000245938"/>
    </source>
</evidence>
<protein>
    <submittedName>
        <fullName evidence="2">DoxX family protein</fullName>
    </submittedName>
</protein>
<dbReference type="Proteomes" id="UP000245938">
    <property type="component" value="Unassembled WGS sequence"/>
</dbReference>
<dbReference type="PANTHER" id="PTHR39157:SF1">
    <property type="entry name" value="DOXX FAMILY PROTEIN"/>
    <property type="match status" value="1"/>
</dbReference>
<proteinExistence type="predicted"/>
<dbReference type="AlphaFoldDB" id="A0A2U3AJ75"/>
<dbReference type="PANTHER" id="PTHR39157">
    <property type="entry name" value="INTEGRAL MEMBRANE PROTEIN-RELATED"/>
    <property type="match status" value="1"/>
</dbReference>
<feature type="transmembrane region" description="Helical" evidence="1">
    <location>
        <begin position="117"/>
        <end position="137"/>
    </location>
</feature>
<reference evidence="2 3" key="1">
    <citation type="submission" date="2018-05" db="EMBL/GenBank/DDBJ databases">
        <title>Kurthia sibirica genome sequence.</title>
        <authorList>
            <person name="Maclea K.S."/>
            <person name="Goen A.E."/>
        </authorList>
    </citation>
    <scope>NUCLEOTIDE SEQUENCE [LARGE SCALE GENOMIC DNA]</scope>
    <source>
        <strain evidence="2 3">ATCC 49154</strain>
    </source>
</reference>
<dbReference type="EMBL" id="QFVR01000019">
    <property type="protein sequence ID" value="PWI24595.1"/>
    <property type="molecule type" value="Genomic_DNA"/>
</dbReference>
<feature type="transmembrane region" description="Helical" evidence="1">
    <location>
        <begin position="20"/>
        <end position="37"/>
    </location>
</feature>
<gene>
    <name evidence="2" type="ORF">DEX24_12900</name>
</gene>
<accession>A0A2U3AJ75</accession>
<comment type="caution">
    <text evidence="2">The sequence shown here is derived from an EMBL/GenBank/DDBJ whole genome shotgun (WGS) entry which is preliminary data.</text>
</comment>